<accession>A0A6N3CM41</accession>
<proteinExistence type="predicted"/>
<evidence type="ECO:0000313" key="1">
    <source>
        <dbReference type="EMBL" id="VYU16865.1"/>
    </source>
</evidence>
<dbReference type="AlphaFoldDB" id="A0A6N3CM41"/>
<protein>
    <recommendedName>
        <fullName evidence="2">PD-(D/E)XK nuclease superfamily protein</fullName>
    </recommendedName>
</protein>
<name>A0A6N3CM41_9BACT</name>
<organism evidence="1">
    <name type="scientific">Paraprevotella clara</name>
    <dbReference type="NCBI Taxonomy" id="454154"/>
    <lineage>
        <taxon>Bacteria</taxon>
        <taxon>Pseudomonadati</taxon>
        <taxon>Bacteroidota</taxon>
        <taxon>Bacteroidia</taxon>
        <taxon>Bacteroidales</taxon>
        <taxon>Prevotellaceae</taxon>
        <taxon>Paraprevotella</taxon>
    </lineage>
</organism>
<dbReference type="EMBL" id="CACRUT010000015">
    <property type="protein sequence ID" value="VYU16865.1"/>
    <property type="molecule type" value="Genomic_DNA"/>
</dbReference>
<evidence type="ECO:0008006" key="2">
    <source>
        <dbReference type="Google" id="ProtNLM"/>
    </source>
</evidence>
<gene>
    <name evidence="1" type="ORF">PCLFYP37_02091</name>
</gene>
<reference evidence="1" key="1">
    <citation type="submission" date="2019-11" db="EMBL/GenBank/DDBJ databases">
        <authorList>
            <person name="Feng L."/>
        </authorList>
    </citation>
    <scope>NUCLEOTIDE SEQUENCE</scope>
    <source>
        <strain evidence="1">PclaraLFYP37</strain>
    </source>
</reference>
<sequence>MIHARIKHKSGAEDKRTALIFGPLLYLPANTLWQILRFSCFDNESMPQKGGELLHYEFWPNYSKTEHTSNESYVEPDLLLEFEYFNLLIEIKRKDVQSYRQYEGQWKNEIQAFTNGQTHGENKPLLLIALGGNTSPEAFHTPLGRVYKSSWNSLLNQICLRQEQEKPYTPAYHILHDLESAFGLYHEFRIRKWLGQISPYGITNNTSDTIRTIWKR</sequence>
<dbReference type="RefSeq" id="WP_412442585.1">
    <property type="nucleotide sequence ID" value="NZ_CACRUT010000015.1"/>
</dbReference>